<protein>
    <recommendedName>
        <fullName evidence="5">CUB domain-containing protein</fullName>
    </recommendedName>
</protein>
<dbReference type="Gene3D" id="2.60.120.290">
    <property type="entry name" value="Spermadhesin, CUB domain"/>
    <property type="match status" value="1"/>
</dbReference>
<feature type="disulfide bond" evidence="2">
    <location>
        <begin position="134"/>
        <end position="161"/>
    </location>
</feature>
<dbReference type="OrthoDB" id="6344756at2759"/>
<comment type="caution">
    <text evidence="6">The sequence shown here is derived from an EMBL/GenBank/DDBJ whole genome shotgun (WGS) entry which is preliminary data.</text>
</comment>
<dbReference type="InterPro" id="IPR000859">
    <property type="entry name" value="CUB_dom"/>
</dbReference>
<keyword evidence="1 2" id="KW-1015">Disulfide bond</keyword>
<keyword evidence="7" id="KW-1185">Reference proteome</keyword>
<evidence type="ECO:0000313" key="7">
    <source>
        <dbReference type="Proteomes" id="UP001107558"/>
    </source>
</evidence>
<feature type="region of interest" description="Disordered" evidence="3">
    <location>
        <begin position="357"/>
        <end position="390"/>
    </location>
</feature>
<evidence type="ECO:0000313" key="6">
    <source>
        <dbReference type="EMBL" id="KAG5685010.1"/>
    </source>
</evidence>
<name>A0A9J6CRN6_POLVA</name>
<dbReference type="Pfam" id="PF26080">
    <property type="entry name" value="CUB_animal"/>
    <property type="match status" value="1"/>
</dbReference>
<feature type="region of interest" description="Disordered" evidence="3">
    <location>
        <begin position="317"/>
        <end position="342"/>
    </location>
</feature>
<dbReference type="InterPro" id="IPR035914">
    <property type="entry name" value="Sperma_CUB_dom_sf"/>
</dbReference>
<accession>A0A9J6CRN6</accession>
<proteinExistence type="predicted"/>
<keyword evidence="4" id="KW-0732">Signal</keyword>
<dbReference type="AlphaFoldDB" id="A0A9J6CRN6"/>
<sequence length="498" mass="55342">MLVRKLKKHLFIIVLLAITKLVSSAPKSWPYMKSYDIWGSNNTVEDQPHKFRALYSDSKLENVSVGNKWLKNIKRKAKVIDFFSPFSVDDECLSDDGRRIGLCMNVYECRIKGGLSRGDCALGFGACCVFETTCDEEVSSNITYFVSPKFPAIMPMDKENCSLKIKLVSDDISQIRLDFHHFSLGQPNRATGICENDIFSLVGGSFPFTLCGQNSGQHIFYDVVSPKARANQEIVININLNRRSVASRLWEIRIVQIPFSARSPTGCLQYFTGDEGIIQTFNFADNGRHLANQDYRSCIRQEPRRCSIQYEPCNDNSFRIGPMRGQNGLPPGTMGDAPPNDEISQVAQDETDMTQLDEENQDQQAEETQNDEEEQQADEEGSGGDEGAGGAFLPAFTFPSFFRSFSGRQSRQLYSPCTDRVTIPCIVEDFIGAGMGNVQSCVPVLCGTSLCQNGNAGCKLETSVTPFHVGVHFGDGKNKGSPEDNLGMCLRYKQLPCV</sequence>
<organism evidence="6 7">
    <name type="scientific">Polypedilum vanderplanki</name>
    <name type="common">Sleeping chironomid midge</name>
    <dbReference type="NCBI Taxonomy" id="319348"/>
    <lineage>
        <taxon>Eukaryota</taxon>
        <taxon>Metazoa</taxon>
        <taxon>Ecdysozoa</taxon>
        <taxon>Arthropoda</taxon>
        <taxon>Hexapoda</taxon>
        <taxon>Insecta</taxon>
        <taxon>Pterygota</taxon>
        <taxon>Neoptera</taxon>
        <taxon>Endopterygota</taxon>
        <taxon>Diptera</taxon>
        <taxon>Nematocera</taxon>
        <taxon>Chironomoidea</taxon>
        <taxon>Chironomidae</taxon>
        <taxon>Chironominae</taxon>
        <taxon>Polypedilum</taxon>
        <taxon>Polypedilum</taxon>
    </lineage>
</organism>
<feature type="compositionally biased region" description="Acidic residues" evidence="3">
    <location>
        <begin position="357"/>
        <end position="383"/>
    </location>
</feature>
<feature type="disulfide bond" evidence="2">
    <location>
        <begin position="194"/>
        <end position="211"/>
    </location>
</feature>
<dbReference type="PANTHER" id="PTHR33236:SF4">
    <property type="entry name" value="CUB DOMAIN-CONTAINING PROTEIN"/>
    <property type="match status" value="1"/>
</dbReference>
<dbReference type="InterPro" id="IPR058698">
    <property type="entry name" value="CUB_metazoa"/>
</dbReference>
<feature type="signal peptide" evidence="4">
    <location>
        <begin position="1"/>
        <end position="24"/>
    </location>
</feature>
<evidence type="ECO:0000256" key="3">
    <source>
        <dbReference type="SAM" id="MobiDB-lite"/>
    </source>
</evidence>
<evidence type="ECO:0000259" key="5">
    <source>
        <dbReference type="PROSITE" id="PS01180"/>
    </source>
</evidence>
<dbReference type="Proteomes" id="UP001107558">
    <property type="component" value="Chromosome 1"/>
</dbReference>
<dbReference type="PROSITE" id="PS01180">
    <property type="entry name" value="CUB"/>
    <property type="match status" value="1"/>
</dbReference>
<evidence type="ECO:0000256" key="2">
    <source>
        <dbReference type="PROSITE-ProRule" id="PRU00059"/>
    </source>
</evidence>
<evidence type="ECO:0000256" key="4">
    <source>
        <dbReference type="SAM" id="SignalP"/>
    </source>
</evidence>
<gene>
    <name evidence="6" type="ORF">PVAND_014213</name>
</gene>
<evidence type="ECO:0000256" key="1">
    <source>
        <dbReference type="ARBA" id="ARBA00023157"/>
    </source>
</evidence>
<dbReference type="EMBL" id="JADBJN010000001">
    <property type="protein sequence ID" value="KAG5685010.1"/>
    <property type="molecule type" value="Genomic_DNA"/>
</dbReference>
<feature type="chain" id="PRO_5039941617" description="CUB domain-containing protein" evidence="4">
    <location>
        <begin position="25"/>
        <end position="498"/>
    </location>
</feature>
<reference evidence="6" key="1">
    <citation type="submission" date="2021-03" db="EMBL/GenBank/DDBJ databases">
        <title>Chromosome level genome of the anhydrobiotic midge Polypedilum vanderplanki.</title>
        <authorList>
            <person name="Yoshida Y."/>
            <person name="Kikawada T."/>
            <person name="Gusev O."/>
        </authorList>
    </citation>
    <scope>NUCLEOTIDE SEQUENCE</scope>
    <source>
        <strain evidence="6">NIAS01</strain>
        <tissue evidence="6">Whole body or cell culture</tissue>
    </source>
</reference>
<dbReference type="PANTHER" id="PTHR33236">
    <property type="entry name" value="INTRAFLAGELLAR TRANSPORT PROTEIN 122 FAMILY PROTEIN-RELATED"/>
    <property type="match status" value="1"/>
</dbReference>
<feature type="domain" description="CUB" evidence="5">
    <location>
        <begin position="134"/>
        <end position="252"/>
    </location>
</feature>